<dbReference type="EMBL" id="JABAIL010000006">
    <property type="protein sequence ID" value="NLR93498.1"/>
    <property type="molecule type" value="Genomic_DNA"/>
</dbReference>
<dbReference type="Proteomes" id="UP000585050">
    <property type="component" value="Unassembled WGS sequence"/>
</dbReference>
<gene>
    <name evidence="2" type="ORF">HGP29_20035</name>
</gene>
<evidence type="ECO:0000256" key="1">
    <source>
        <dbReference type="SAM" id="SignalP"/>
    </source>
</evidence>
<proteinExistence type="predicted"/>
<feature type="signal peptide" evidence="1">
    <location>
        <begin position="1"/>
        <end position="21"/>
    </location>
</feature>
<dbReference type="NCBIfam" id="TIGR03519">
    <property type="entry name" value="T9SS_PorP_fam"/>
    <property type="match status" value="1"/>
</dbReference>
<comment type="caution">
    <text evidence="2">The sequence shown here is derived from an EMBL/GenBank/DDBJ whole genome shotgun (WGS) entry which is preliminary data.</text>
</comment>
<keyword evidence="3" id="KW-1185">Reference proteome</keyword>
<evidence type="ECO:0000313" key="2">
    <source>
        <dbReference type="EMBL" id="NLR93498.1"/>
    </source>
</evidence>
<dbReference type="Pfam" id="PF11751">
    <property type="entry name" value="PorP_SprF"/>
    <property type="match status" value="1"/>
</dbReference>
<dbReference type="InterPro" id="IPR019861">
    <property type="entry name" value="PorP/SprF_Bacteroidetes"/>
</dbReference>
<organism evidence="2 3">
    <name type="scientific">Flammeovirga agarivorans</name>
    <dbReference type="NCBI Taxonomy" id="2726742"/>
    <lineage>
        <taxon>Bacteria</taxon>
        <taxon>Pseudomonadati</taxon>
        <taxon>Bacteroidota</taxon>
        <taxon>Cytophagia</taxon>
        <taxon>Cytophagales</taxon>
        <taxon>Flammeovirgaceae</taxon>
        <taxon>Flammeovirga</taxon>
    </lineage>
</organism>
<sequence>MKKLFIYLMFMGMFVYQTSHAQSPLFSQYNTSNLYTNPATVGMTGSPFVGKMGVRDQWSNLDGGYQTQYASFEMNTLQKLNVGFLASNDIAGHNGLNTINLSGVIGYVIPLNKPKRMYHGNLSKTWYLQPALQLGIINKAIRSQYKNIDDINDGTPTQNLNGLSDWFPELGFGLLVTNKETWFGVAAHHLFQTGEEVDDINNVLLPPDVRYTVHGGILKELSSNDVSVGGSFILRVQAGIYQSDFTVNASKTMLYKNNQITIGGSLGYRTFIDSQQESNRDAIIIGTSVRFNNFEFGYSYDYTISNLTQNTMGTNEYSIVIYPSWDKKKKWEDKYKKRNHVSCPSVADPRNYR</sequence>
<evidence type="ECO:0000313" key="3">
    <source>
        <dbReference type="Proteomes" id="UP000585050"/>
    </source>
</evidence>
<dbReference type="AlphaFoldDB" id="A0A7X8XXV7"/>
<accession>A0A7X8XXV7</accession>
<reference evidence="2 3" key="1">
    <citation type="submission" date="2020-04" db="EMBL/GenBank/DDBJ databases">
        <title>Flammeovirga sp. SR4, a novel species isolated from seawater.</title>
        <authorList>
            <person name="Wang X."/>
        </authorList>
    </citation>
    <scope>NUCLEOTIDE SEQUENCE [LARGE SCALE GENOMIC DNA]</scope>
    <source>
        <strain evidence="2 3">SR4</strain>
    </source>
</reference>
<name>A0A7X8XXV7_9BACT</name>
<feature type="chain" id="PRO_5030932456" evidence="1">
    <location>
        <begin position="22"/>
        <end position="353"/>
    </location>
</feature>
<keyword evidence="1" id="KW-0732">Signal</keyword>
<protein>
    <submittedName>
        <fullName evidence="2">PorP/SprF family type IX secretion system membrane protein</fullName>
    </submittedName>
</protein>
<dbReference type="RefSeq" id="WP_168884208.1">
    <property type="nucleotide sequence ID" value="NZ_JABAIL010000006.1"/>
</dbReference>